<organism evidence="1">
    <name type="scientific">Arundo donax</name>
    <name type="common">Giant reed</name>
    <name type="synonym">Donax arundinaceus</name>
    <dbReference type="NCBI Taxonomy" id="35708"/>
    <lineage>
        <taxon>Eukaryota</taxon>
        <taxon>Viridiplantae</taxon>
        <taxon>Streptophyta</taxon>
        <taxon>Embryophyta</taxon>
        <taxon>Tracheophyta</taxon>
        <taxon>Spermatophyta</taxon>
        <taxon>Magnoliopsida</taxon>
        <taxon>Liliopsida</taxon>
        <taxon>Poales</taxon>
        <taxon>Poaceae</taxon>
        <taxon>PACMAD clade</taxon>
        <taxon>Arundinoideae</taxon>
        <taxon>Arundineae</taxon>
        <taxon>Arundo</taxon>
    </lineage>
</organism>
<proteinExistence type="predicted"/>
<name>A0A0A9GQG2_ARUDO</name>
<reference evidence="1" key="2">
    <citation type="journal article" date="2015" name="Data Brief">
        <title>Shoot transcriptome of the giant reed, Arundo donax.</title>
        <authorList>
            <person name="Barrero R.A."/>
            <person name="Guerrero F.D."/>
            <person name="Moolhuijzen P."/>
            <person name="Goolsby J.A."/>
            <person name="Tidwell J."/>
            <person name="Bellgard S.E."/>
            <person name="Bellgard M.I."/>
        </authorList>
    </citation>
    <scope>NUCLEOTIDE SEQUENCE</scope>
    <source>
        <tissue evidence="1">Shoot tissue taken approximately 20 cm above the soil surface</tissue>
    </source>
</reference>
<sequence>MQFQLLKFLTVATQLSPCSSAATVLFSLLLASTGFHAHLVNKPQKINLLQRS</sequence>
<reference evidence="1" key="1">
    <citation type="submission" date="2014-09" db="EMBL/GenBank/DDBJ databases">
        <authorList>
            <person name="Magalhaes I.L.F."/>
            <person name="Oliveira U."/>
            <person name="Santos F.R."/>
            <person name="Vidigal T.H.D.A."/>
            <person name="Brescovit A.D."/>
            <person name="Santos A.J."/>
        </authorList>
    </citation>
    <scope>NUCLEOTIDE SEQUENCE</scope>
    <source>
        <tissue evidence="1">Shoot tissue taken approximately 20 cm above the soil surface</tissue>
    </source>
</reference>
<dbReference type="EMBL" id="GBRH01173090">
    <property type="protein sequence ID" value="JAE24806.1"/>
    <property type="molecule type" value="Transcribed_RNA"/>
</dbReference>
<protein>
    <submittedName>
        <fullName evidence="1">Uncharacterized protein</fullName>
    </submittedName>
</protein>
<evidence type="ECO:0000313" key="1">
    <source>
        <dbReference type="EMBL" id="JAE24806.1"/>
    </source>
</evidence>
<accession>A0A0A9GQG2</accession>
<dbReference type="AlphaFoldDB" id="A0A0A9GQG2"/>